<feature type="compositionally biased region" description="Polar residues" evidence="1">
    <location>
        <begin position="105"/>
        <end position="115"/>
    </location>
</feature>
<reference evidence="2" key="2">
    <citation type="journal article" date="2023" name="Science">
        <title>Genomic signatures of disease resistance in endangered staghorn corals.</title>
        <authorList>
            <person name="Vollmer S.V."/>
            <person name="Selwyn J.D."/>
            <person name="Despard B.A."/>
            <person name="Roesel C.L."/>
        </authorList>
    </citation>
    <scope>NUCLEOTIDE SEQUENCE</scope>
    <source>
        <strain evidence="2">K2</strain>
    </source>
</reference>
<name>A0AAD9PVS5_ACRCE</name>
<dbReference type="Proteomes" id="UP001249851">
    <property type="component" value="Unassembled WGS sequence"/>
</dbReference>
<feature type="compositionally biased region" description="Basic and acidic residues" evidence="1">
    <location>
        <begin position="18"/>
        <end position="30"/>
    </location>
</feature>
<gene>
    <name evidence="2" type="ORF">P5673_029660</name>
</gene>
<proteinExistence type="predicted"/>
<feature type="region of interest" description="Disordered" evidence="1">
    <location>
        <begin position="136"/>
        <end position="203"/>
    </location>
</feature>
<dbReference type="PANTHER" id="PTHR46579">
    <property type="entry name" value="F5/8 TYPE C DOMAIN-CONTAINING PROTEIN-RELATED"/>
    <property type="match status" value="1"/>
</dbReference>
<dbReference type="PANTHER" id="PTHR46579:SF1">
    <property type="entry name" value="F5_8 TYPE C DOMAIN-CONTAINING PROTEIN"/>
    <property type="match status" value="1"/>
</dbReference>
<accession>A0AAD9PVS5</accession>
<keyword evidence="3" id="KW-1185">Reference proteome</keyword>
<feature type="compositionally biased region" description="Basic and acidic residues" evidence="1">
    <location>
        <begin position="140"/>
        <end position="153"/>
    </location>
</feature>
<feature type="compositionally biased region" description="Low complexity" evidence="1">
    <location>
        <begin position="170"/>
        <end position="183"/>
    </location>
</feature>
<evidence type="ECO:0000256" key="1">
    <source>
        <dbReference type="SAM" id="MobiDB-lite"/>
    </source>
</evidence>
<feature type="compositionally biased region" description="Polar residues" evidence="1">
    <location>
        <begin position="187"/>
        <end position="203"/>
    </location>
</feature>
<sequence>MSSETPDDNTESDTSDDFYERRESGCDTKRRPAKPSRKLPKEYDTSDSEDQVEIVEKKRCRKRPKIKDSSDKGSSSSNCETTFDERGSTSDSDPDETLIQRCFGENNSLNQQSSYKHFDEYQVDDDDGFVNDVQSFVSTEEPRTNYTDSDRSSISDSESSDYPDTHQEISSNLSESSSALSEENLSDPHSTSSANEVQACYSSDLSEDEQPVCQGTSIKRKTFEATFLALSNKHKFSKSTRNDILKFIDIFVPGPNLPSSNYMFEKKLFQKINIHYTKYELCIKCNTNLNEGKCQNGSCVHYNRKLTSYEIEVCYFIPVKDQIQRILTEHWDKIKEYKNDHVHGQGVYSDICCGTVYQNAVGNHDPEKLISLVFHIDGAPAVKSKSMNLWPIQCFIVELPPRLRYCFSNILFCGLSSTPKKPDLKIFQERFVTEIEQLQGFEVQIEVNAQNISIQRIALHGHLADLVAKAPSLSFCQYNGKCGCSVCLHPGTRIQKGKGNTCIYPYTNQEPPLRTHAQTILNANVAERTGKPFFGVKGVSPLLRVIEVPGQVLLDYMHLVLAGEFLRRLNVWLDGQGDNAFLSNSKEEVDHAMLKFPHDFNRTLRPVSELKRWKDRELQNLFLHVSLPILKPFLPAEYFCHFALLVTAVHLLTNDTITDGDIDIAKLLIRSYQRLISSLYGETEQTYTCHALGHLPDQVRRHGPLILHSGFVFEAMISHLKRQFHGTRGLIAQIVRNTMMTQNSGSFIKENTIEPPIISTFVNENIIGKRDKGLLKVENYSFIFPLKKNPDLSRHLVRCLNLEDQEVYQAQRMLKDDEIFHSVAYKRRGKSCSYIVKFQESNEDEFGIIEYYLLVRNTGFAVIRKFEKKGSICSFGLEEQDDEMVKSFIDNHILGKQFQAVKEVGLCSYVPCCNIICRCVFVPSPSDGVSGYVSPVLRHYQHD</sequence>
<organism evidence="2 3">
    <name type="scientific">Acropora cervicornis</name>
    <name type="common">Staghorn coral</name>
    <dbReference type="NCBI Taxonomy" id="6130"/>
    <lineage>
        <taxon>Eukaryota</taxon>
        <taxon>Metazoa</taxon>
        <taxon>Cnidaria</taxon>
        <taxon>Anthozoa</taxon>
        <taxon>Hexacorallia</taxon>
        <taxon>Scleractinia</taxon>
        <taxon>Astrocoeniina</taxon>
        <taxon>Acroporidae</taxon>
        <taxon>Acropora</taxon>
    </lineage>
</organism>
<protein>
    <submittedName>
        <fullName evidence="2">Uncharacterized protein</fullName>
    </submittedName>
</protein>
<dbReference type="AlphaFoldDB" id="A0AAD9PVS5"/>
<evidence type="ECO:0000313" key="2">
    <source>
        <dbReference type="EMBL" id="KAK2549838.1"/>
    </source>
</evidence>
<evidence type="ECO:0000313" key="3">
    <source>
        <dbReference type="Proteomes" id="UP001249851"/>
    </source>
</evidence>
<comment type="caution">
    <text evidence="2">The sequence shown here is derived from an EMBL/GenBank/DDBJ whole genome shotgun (WGS) entry which is preliminary data.</text>
</comment>
<feature type="region of interest" description="Disordered" evidence="1">
    <location>
        <begin position="1"/>
        <end position="121"/>
    </location>
</feature>
<reference evidence="2" key="1">
    <citation type="journal article" date="2023" name="G3 (Bethesda)">
        <title>Whole genome assembly and annotation of the endangered Caribbean coral Acropora cervicornis.</title>
        <authorList>
            <person name="Selwyn J.D."/>
            <person name="Vollmer S.V."/>
        </authorList>
    </citation>
    <scope>NUCLEOTIDE SEQUENCE</scope>
    <source>
        <strain evidence="2">K2</strain>
    </source>
</reference>
<dbReference type="EMBL" id="JARQWQ010000120">
    <property type="protein sequence ID" value="KAK2549838.1"/>
    <property type="molecule type" value="Genomic_DNA"/>
</dbReference>
<feature type="compositionally biased region" description="Acidic residues" evidence="1">
    <location>
        <begin position="1"/>
        <end position="17"/>
    </location>
</feature>